<evidence type="ECO:0000313" key="2">
    <source>
        <dbReference type="EMBL" id="KAF4700512.1"/>
    </source>
</evidence>
<accession>A0A7J6PWU5</accession>
<gene>
    <name evidence="2" type="ORF">FOZ62_011502</name>
    <name evidence="3" type="ORF">FOZ63_009672</name>
</gene>
<protein>
    <submittedName>
        <fullName evidence="2">Uncharacterized protein</fullName>
    </submittedName>
</protein>
<keyword evidence="4" id="KW-1185">Reference proteome</keyword>
<feature type="compositionally biased region" description="Basic and acidic residues" evidence="1">
    <location>
        <begin position="315"/>
        <end position="325"/>
    </location>
</feature>
<proteinExistence type="predicted"/>
<reference evidence="4 5" key="1">
    <citation type="submission" date="2020-04" db="EMBL/GenBank/DDBJ databases">
        <title>Perkinsus olseni comparative genomics.</title>
        <authorList>
            <person name="Bogema D.R."/>
        </authorList>
    </citation>
    <scope>NUCLEOTIDE SEQUENCE [LARGE SCALE GENOMIC DNA]</scope>
    <source>
        <strain evidence="2">ATCC PRA-205</strain>
        <strain evidence="3 4">ATCC PRA-207</strain>
    </source>
</reference>
<dbReference type="AlphaFoldDB" id="A0A7J6PWU5"/>
<evidence type="ECO:0000256" key="1">
    <source>
        <dbReference type="SAM" id="MobiDB-lite"/>
    </source>
</evidence>
<name>A0A7J6PWU5_PEROL</name>
<evidence type="ECO:0000313" key="5">
    <source>
        <dbReference type="Proteomes" id="UP000574390"/>
    </source>
</evidence>
<sequence length="362" mass="39457">MIGYQLSSSIETGPLEMQPYQSRGSSCYLLFDDDNKASYFFSRAKLLTANYGEPMDFRLGTVLPCISNGVVSLEVGKYTLPLKKLSNDPSYILEKPLEWPPPGLYVNDGRIPDAFLDHVVVELGEAGRFSLSFVLRNHRALKYTGAATEGSQTKGCFGVKDEEKSMEQRRLFSGYGGMPRGHFVRYLTPKDVGICRTLESQIYLALDTFFIPLKPGQPNPEKASDIPKLPEGAISAAKRHGSSLSSGLGDSTAAKKQAFGRMTVRGVERVGDHPASGSRLITALSADRSSADAKQSGLASELEVSQSKPINLRFSKSEDEGDQSKATRGASTDSASQSKVDQVGYILDWVRQLPDELLDQPA</sequence>
<dbReference type="EMBL" id="JABANO010029456">
    <property type="protein sequence ID" value="KAF4713502.1"/>
    <property type="molecule type" value="Genomic_DNA"/>
</dbReference>
<dbReference type="Proteomes" id="UP000553632">
    <property type="component" value="Unassembled WGS sequence"/>
</dbReference>
<organism evidence="2 5">
    <name type="scientific">Perkinsus olseni</name>
    <name type="common">Perkinsus atlanticus</name>
    <dbReference type="NCBI Taxonomy" id="32597"/>
    <lineage>
        <taxon>Eukaryota</taxon>
        <taxon>Sar</taxon>
        <taxon>Alveolata</taxon>
        <taxon>Perkinsozoa</taxon>
        <taxon>Perkinsea</taxon>
        <taxon>Perkinsida</taxon>
        <taxon>Perkinsidae</taxon>
        <taxon>Perkinsus</taxon>
    </lineage>
</organism>
<comment type="caution">
    <text evidence="2">The sequence shown here is derived from an EMBL/GenBank/DDBJ whole genome shotgun (WGS) entry which is preliminary data.</text>
</comment>
<feature type="region of interest" description="Disordered" evidence="1">
    <location>
        <begin position="292"/>
        <end position="338"/>
    </location>
</feature>
<dbReference type="Proteomes" id="UP000574390">
    <property type="component" value="Unassembled WGS sequence"/>
</dbReference>
<dbReference type="EMBL" id="JABANM010033903">
    <property type="protein sequence ID" value="KAF4700512.1"/>
    <property type="molecule type" value="Genomic_DNA"/>
</dbReference>
<feature type="compositionally biased region" description="Polar residues" evidence="1">
    <location>
        <begin position="326"/>
        <end position="338"/>
    </location>
</feature>
<evidence type="ECO:0000313" key="3">
    <source>
        <dbReference type="EMBL" id="KAF4713502.1"/>
    </source>
</evidence>
<evidence type="ECO:0000313" key="4">
    <source>
        <dbReference type="Proteomes" id="UP000553632"/>
    </source>
</evidence>